<protein>
    <recommendedName>
        <fullName evidence="4">S-adenosyl-L-methionine-dependent methyltransferase</fullName>
    </recommendedName>
</protein>
<dbReference type="Proteomes" id="UP001590950">
    <property type="component" value="Unassembled WGS sequence"/>
</dbReference>
<dbReference type="EMBL" id="JBEFKJ010000019">
    <property type="protein sequence ID" value="KAL2040961.1"/>
    <property type="molecule type" value="Genomic_DNA"/>
</dbReference>
<reference evidence="2 3" key="1">
    <citation type="submission" date="2024-09" db="EMBL/GenBank/DDBJ databases">
        <title>Rethinking Asexuality: The Enigmatic Case of Functional Sexual Genes in Lepraria (Stereocaulaceae).</title>
        <authorList>
            <person name="Doellman M."/>
            <person name="Sun Y."/>
            <person name="Barcenas-Pena A."/>
            <person name="Lumbsch H.T."/>
            <person name="Grewe F."/>
        </authorList>
    </citation>
    <scope>NUCLEOTIDE SEQUENCE [LARGE SCALE GENOMIC DNA]</scope>
    <source>
        <strain evidence="2 3">Mercado 3170</strain>
    </source>
</reference>
<keyword evidence="3" id="KW-1185">Reference proteome</keyword>
<organism evidence="2 3">
    <name type="scientific">Stereocaulon virgatum</name>
    <dbReference type="NCBI Taxonomy" id="373712"/>
    <lineage>
        <taxon>Eukaryota</taxon>
        <taxon>Fungi</taxon>
        <taxon>Dikarya</taxon>
        <taxon>Ascomycota</taxon>
        <taxon>Pezizomycotina</taxon>
        <taxon>Lecanoromycetes</taxon>
        <taxon>OSLEUM clade</taxon>
        <taxon>Lecanoromycetidae</taxon>
        <taxon>Lecanorales</taxon>
        <taxon>Lecanorineae</taxon>
        <taxon>Stereocaulaceae</taxon>
        <taxon>Stereocaulon</taxon>
    </lineage>
</organism>
<dbReference type="InterPro" id="IPR029063">
    <property type="entry name" value="SAM-dependent_MTases_sf"/>
</dbReference>
<feature type="compositionally biased region" description="Polar residues" evidence="1">
    <location>
        <begin position="334"/>
        <end position="349"/>
    </location>
</feature>
<feature type="region of interest" description="Disordered" evidence="1">
    <location>
        <begin position="332"/>
        <end position="441"/>
    </location>
</feature>
<sequence>MASNESELRSLAVSPPQSLLEVDEHATSSNDSILLGSASITSSVTQWEWENGRRYHGYKAGSYPIPNDEQELERIDLKHHVMMLLCDAHLHLAPLYKPQRILDIGTGTGIWAIQMADQYPETIVIGTDLSPVQPSWVPDNVRFEIDDIEAKDWTWADNFFDYIHSRFMIASVSSWPRLVRKAFQHCKPGGYFELQELDPRFMCDDGTINKDSGLAYFNEVIVEAGLRYNRPLPKYDEHYAWFVKAGFVDIQQVFLKSPSNPWPKDKLLKEVGKFQLVAHLEGLEGVIMGLLCRGLQWKLDEVKVLMAKLRPELRSRAIHSYQITTVIVGRKPETSQSRNMHSDSSSSYGQAPLTPTSISTGFPGSSSSSAVETPREEYQYSLPYGSSLKPSNENLNDVTLGFAVQQRPTDPNMEDLSGRPLQRQSSPMASVRSSTRSGTHK</sequence>
<dbReference type="SUPFAM" id="SSF53335">
    <property type="entry name" value="S-adenosyl-L-methionine-dependent methyltransferases"/>
    <property type="match status" value="1"/>
</dbReference>
<dbReference type="Pfam" id="PF13489">
    <property type="entry name" value="Methyltransf_23"/>
    <property type="match status" value="1"/>
</dbReference>
<feature type="compositionally biased region" description="Low complexity" evidence="1">
    <location>
        <begin position="354"/>
        <end position="369"/>
    </location>
</feature>
<name>A0ABR4A6F9_9LECA</name>
<feature type="compositionally biased region" description="Polar residues" evidence="1">
    <location>
        <begin position="388"/>
        <end position="397"/>
    </location>
</feature>
<evidence type="ECO:0000313" key="2">
    <source>
        <dbReference type="EMBL" id="KAL2040961.1"/>
    </source>
</evidence>
<dbReference type="PANTHER" id="PTHR43591:SF10">
    <property type="entry name" value="ABC TRANSMEMBRANE TYPE-1 DOMAIN-CONTAINING PROTEIN-RELATED"/>
    <property type="match status" value="1"/>
</dbReference>
<proteinExistence type="predicted"/>
<evidence type="ECO:0008006" key="4">
    <source>
        <dbReference type="Google" id="ProtNLM"/>
    </source>
</evidence>
<evidence type="ECO:0000313" key="3">
    <source>
        <dbReference type="Proteomes" id="UP001590950"/>
    </source>
</evidence>
<gene>
    <name evidence="2" type="ORF">N7G274_006419</name>
</gene>
<dbReference type="CDD" id="cd02440">
    <property type="entry name" value="AdoMet_MTases"/>
    <property type="match status" value="1"/>
</dbReference>
<dbReference type="PANTHER" id="PTHR43591">
    <property type="entry name" value="METHYLTRANSFERASE"/>
    <property type="match status" value="1"/>
</dbReference>
<accession>A0ABR4A6F9</accession>
<evidence type="ECO:0000256" key="1">
    <source>
        <dbReference type="SAM" id="MobiDB-lite"/>
    </source>
</evidence>
<dbReference type="Gene3D" id="3.40.50.150">
    <property type="entry name" value="Vaccinia Virus protein VP39"/>
    <property type="match status" value="1"/>
</dbReference>
<feature type="compositionally biased region" description="Polar residues" evidence="1">
    <location>
        <begin position="422"/>
        <end position="441"/>
    </location>
</feature>
<comment type="caution">
    <text evidence="2">The sequence shown here is derived from an EMBL/GenBank/DDBJ whole genome shotgun (WGS) entry which is preliminary data.</text>
</comment>